<comment type="caution">
    <text evidence="1">The sequence shown here is derived from an EMBL/GenBank/DDBJ whole genome shotgun (WGS) entry which is preliminary data.</text>
</comment>
<proteinExistence type="predicted"/>
<reference evidence="1 2" key="1">
    <citation type="submission" date="2020-08" db="EMBL/GenBank/DDBJ databases">
        <title>Genome public.</title>
        <authorList>
            <person name="Liu C."/>
            <person name="Sun Q."/>
        </authorList>
    </citation>
    <scope>NUCLEOTIDE SEQUENCE [LARGE SCALE GENOMIC DNA]</scope>
    <source>
        <strain evidence="1 2">NSJ-6</strain>
    </source>
</reference>
<gene>
    <name evidence="1" type="ORF">H8S20_08205</name>
</gene>
<protein>
    <recommendedName>
        <fullName evidence="3">Phage tail protein</fullName>
    </recommendedName>
</protein>
<evidence type="ECO:0000313" key="1">
    <source>
        <dbReference type="EMBL" id="MBC5628871.1"/>
    </source>
</evidence>
<evidence type="ECO:0008006" key="3">
    <source>
        <dbReference type="Google" id="ProtNLM"/>
    </source>
</evidence>
<dbReference type="EMBL" id="JACOOO010000015">
    <property type="protein sequence ID" value="MBC5628871.1"/>
    <property type="molecule type" value="Genomic_DNA"/>
</dbReference>
<keyword evidence="2" id="KW-1185">Reference proteome</keyword>
<dbReference type="RefSeq" id="WP_186859807.1">
    <property type="nucleotide sequence ID" value="NZ_JACOOO010000015.1"/>
</dbReference>
<sequence>MARELGIRNVTIFPMTADSPDVTYDAAVPLKWAVSLETKNNYSEKEYKADMQIEKSSKRLDSVEVTLELSSNTPPSVDAKITGATYKNCKRVTTVGLTPLAIALAYEIVMDDDTVRRRVLYNVGLSRDEQKNDVESDGETYIYSGKAIPLPTTGEVDLLMDQKEVNASEDEGVKTEFKNFFTAPVFNK</sequence>
<evidence type="ECO:0000313" key="2">
    <source>
        <dbReference type="Proteomes" id="UP000596929"/>
    </source>
</evidence>
<name>A0ABR7DBU3_9CLOT</name>
<organism evidence="1 2">
    <name type="scientific">Clostridium hominis</name>
    <dbReference type="NCBI Taxonomy" id="2763036"/>
    <lineage>
        <taxon>Bacteria</taxon>
        <taxon>Bacillati</taxon>
        <taxon>Bacillota</taxon>
        <taxon>Clostridia</taxon>
        <taxon>Eubacteriales</taxon>
        <taxon>Clostridiaceae</taxon>
        <taxon>Clostridium</taxon>
    </lineage>
</organism>
<dbReference type="Proteomes" id="UP000596929">
    <property type="component" value="Unassembled WGS sequence"/>
</dbReference>
<accession>A0ABR7DBU3</accession>